<evidence type="ECO:0000256" key="1">
    <source>
        <dbReference type="SAM" id="SignalP"/>
    </source>
</evidence>
<evidence type="ECO:0000313" key="3">
    <source>
        <dbReference type="Proteomes" id="UP000800038"/>
    </source>
</evidence>
<accession>A0A6A5SES9</accession>
<feature type="signal peptide" evidence="1">
    <location>
        <begin position="1"/>
        <end position="28"/>
    </location>
</feature>
<reference evidence="2" key="1">
    <citation type="journal article" date="2020" name="Stud. Mycol.">
        <title>101 Dothideomycetes genomes: a test case for predicting lifestyles and emergence of pathogens.</title>
        <authorList>
            <person name="Haridas S."/>
            <person name="Albert R."/>
            <person name="Binder M."/>
            <person name="Bloem J."/>
            <person name="Labutti K."/>
            <person name="Salamov A."/>
            <person name="Andreopoulos B."/>
            <person name="Baker S."/>
            <person name="Barry K."/>
            <person name="Bills G."/>
            <person name="Bluhm B."/>
            <person name="Cannon C."/>
            <person name="Castanera R."/>
            <person name="Culley D."/>
            <person name="Daum C."/>
            <person name="Ezra D."/>
            <person name="Gonzalez J."/>
            <person name="Henrissat B."/>
            <person name="Kuo A."/>
            <person name="Liang C."/>
            <person name="Lipzen A."/>
            <person name="Lutzoni F."/>
            <person name="Magnuson J."/>
            <person name="Mondo S."/>
            <person name="Nolan M."/>
            <person name="Ohm R."/>
            <person name="Pangilinan J."/>
            <person name="Park H.-J."/>
            <person name="Ramirez L."/>
            <person name="Alfaro M."/>
            <person name="Sun H."/>
            <person name="Tritt A."/>
            <person name="Yoshinaga Y."/>
            <person name="Zwiers L.-H."/>
            <person name="Turgeon B."/>
            <person name="Goodwin S."/>
            <person name="Spatafora J."/>
            <person name="Crous P."/>
            <person name="Grigoriev I."/>
        </authorList>
    </citation>
    <scope>NUCLEOTIDE SEQUENCE</scope>
    <source>
        <strain evidence="2">CBS 161.51</strain>
    </source>
</reference>
<dbReference type="Proteomes" id="UP000800038">
    <property type="component" value="Unassembled WGS sequence"/>
</dbReference>
<sequence>MTVHLSPMLLMHLAQIICISGMSTLVRRQPWKPWKEGTRVTGNDPRISRCLGKQDRARLGVIQLKQRLYLSAMHRPHSPAYHPEPCGDAVMMPPRW</sequence>
<dbReference type="AlphaFoldDB" id="A0A6A5SES9"/>
<proteinExistence type="predicted"/>
<evidence type="ECO:0008006" key="4">
    <source>
        <dbReference type="Google" id="ProtNLM"/>
    </source>
</evidence>
<feature type="chain" id="PRO_5025482078" description="Secreted protein" evidence="1">
    <location>
        <begin position="29"/>
        <end position="96"/>
    </location>
</feature>
<name>A0A6A5SES9_9PLEO</name>
<dbReference type="EMBL" id="ML976087">
    <property type="protein sequence ID" value="KAF1939141.1"/>
    <property type="molecule type" value="Genomic_DNA"/>
</dbReference>
<gene>
    <name evidence="2" type="ORF">EJ02DRAFT_265060</name>
</gene>
<organism evidence="2 3">
    <name type="scientific">Clathrospora elynae</name>
    <dbReference type="NCBI Taxonomy" id="706981"/>
    <lineage>
        <taxon>Eukaryota</taxon>
        <taxon>Fungi</taxon>
        <taxon>Dikarya</taxon>
        <taxon>Ascomycota</taxon>
        <taxon>Pezizomycotina</taxon>
        <taxon>Dothideomycetes</taxon>
        <taxon>Pleosporomycetidae</taxon>
        <taxon>Pleosporales</taxon>
        <taxon>Diademaceae</taxon>
        <taxon>Clathrospora</taxon>
    </lineage>
</organism>
<evidence type="ECO:0000313" key="2">
    <source>
        <dbReference type="EMBL" id="KAF1939141.1"/>
    </source>
</evidence>
<protein>
    <recommendedName>
        <fullName evidence="4">Secreted protein</fullName>
    </recommendedName>
</protein>
<keyword evidence="3" id="KW-1185">Reference proteome</keyword>
<keyword evidence="1" id="KW-0732">Signal</keyword>